<dbReference type="EnsemblMetazoa" id="CLYHEMT004376.1">
    <property type="protein sequence ID" value="CLYHEMP004376.1"/>
    <property type="gene ID" value="CLYHEMG004376"/>
</dbReference>
<feature type="transmembrane region" description="Helical" evidence="18">
    <location>
        <begin position="136"/>
        <end position="156"/>
    </location>
</feature>
<evidence type="ECO:0000256" key="8">
    <source>
        <dbReference type="ARBA" id="ARBA00022840"/>
    </source>
</evidence>
<evidence type="ECO:0000256" key="2">
    <source>
        <dbReference type="ARBA" id="ARBA00007577"/>
    </source>
</evidence>
<dbReference type="FunFam" id="1.20.1560.10:FF:000016">
    <property type="entry name" value="ATP-binding cassette sub-family B member 8, mitochondrial"/>
    <property type="match status" value="1"/>
</dbReference>
<evidence type="ECO:0000256" key="14">
    <source>
        <dbReference type="ARBA" id="ARBA00023136"/>
    </source>
</evidence>
<feature type="transmembrane region" description="Helical" evidence="18">
    <location>
        <begin position="192"/>
        <end position="213"/>
    </location>
</feature>
<dbReference type="InterPro" id="IPR003593">
    <property type="entry name" value="AAA+_ATPase"/>
</dbReference>
<evidence type="ECO:0000256" key="9">
    <source>
        <dbReference type="ARBA" id="ARBA00022946"/>
    </source>
</evidence>
<dbReference type="GO" id="GO:0005743">
    <property type="term" value="C:mitochondrial inner membrane"/>
    <property type="evidence" value="ECO:0007669"/>
    <property type="project" value="UniProtKB-SubCell"/>
</dbReference>
<dbReference type="SUPFAM" id="SSF90123">
    <property type="entry name" value="ABC transporter transmembrane region"/>
    <property type="match status" value="1"/>
</dbReference>
<dbReference type="InterPro" id="IPR011527">
    <property type="entry name" value="ABC1_TM_dom"/>
</dbReference>
<keyword evidence="10" id="KW-0630">Potassium</keyword>
<keyword evidence="11 18" id="KW-1133">Transmembrane helix</keyword>
<keyword evidence="14 18" id="KW-0472">Membrane</keyword>
<dbReference type="PROSITE" id="PS50893">
    <property type="entry name" value="ABC_TRANSPORTER_2"/>
    <property type="match status" value="1"/>
</dbReference>
<keyword evidence="6" id="KW-0547">Nucleotide-binding</keyword>
<dbReference type="GO" id="GO:0006813">
    <property type="term" value="P:potassium ion transport"/>
    <property type="evidence" value="ECO:0007669"/>
    <property type="project" value="UniProtKB-KW"/>
</dbReference>
<keyword evidence="13" id="KW-0496">Mitochondrion</keyword>
<dbReference type="SMART" id="SM00382">
    <property type="entry name" value="AAA"/>
    <property type="match status" value="1"/>
</dbReference>
<comment type="similarity">
    <text evidence="2">Belongs to the ABC transporter superfamily. ABCB family. Multidrug resistance exporter (TC 3.A.1.201) subfamily.</text>
</comment>
<evidence type="ECO:0000256" key="7">
    <source>
        <dbReference type="ARBA" id="ARBA00022792"/>
    </source>
</evidence>
<keyword evidence="5 18" id="KW-0812">Transmembrane</keyword>
<keyword evidence="9" id="KW-0809">Transit peptide</keyword>
<evidence type="ECO:0000256" key="12">
    <source>
        <dbReference type="ARBA" id="ARBA00023065"/>
    </source>
</evidence>
<dbReference type="InterPro" id="IPR017871">
    <property type="entry name" value="ABC_transporter-like_CS"/>
</dbReference>
<dbReference type="InterPro" id="IPR036640">
    <property type="entry name" value="ABC1_TM_sf"/>
</dbReference>
<reference evidence="21" key="1">
    <citation type="submission" date="2021-01" db="UniProtKB">
        <authorList>
            <consortium name="EnsemblMetazoa"/>
        </authorList>
    </citation>
    <scope>IDENTIFICATION</scope>
</reference>
<dbReference type="AlphaFoldDB" id="A0A7M5UR48"/>
<dbReference type="GO" id="GO:0015421">
    <property type="term" value="F:ABC-type oligopeptide transporter activity"/>
    <property type="evidence" value="ECO:0007669"/>
    <property type="project" value="TreeGrafter"/>
</dbReference>
<evidence type="ECO:0000256" key="11">
    <source>
        <dbReference type="ARBA" id="ARBA00022989"/>
    </source>
</evidence>
<evidence type="ECO:0000256" key="1">
    <source>
        <dbReference type="ARBA" id="ARBA00004448"/>
    </source>
</evidence>
<dbReference type="CDD" id="cd03249">
    <property type="entry name" value="ABC_MTABC3_MDL1_MDL2"/>
    <property type="match status" value="1"/>
</dbReference>
<dbReference type="GO" id="GO:0090374">
    <property type="term" value="P:oligopeptide export from mitochondrion"/>
    <property type="evidence" value="ECO:0007669"/>
    <property type="project" value="TreeGrafter"/>
</dbReference>
<dbReference type="FunFam" id="3.40.50.300:FF:000403">
    <property type="entry name" value="ATP-binding cassette sub-family B member 8, mitochondrial"/>
    <property type="match status" value="1"/>
</dbReference>
<dbReference type="Gene3D" id="3.40.50.300">
    <property type="entry name" value="P-loop containing nucleotide triphosphate hydrolases"/>
    <property type="match status" value="1"/>
</dbReference>
<organism evidence="21 22">
    <name type="scientific">Clytia hemisphaerica</name>
    <dbReference type="NCBI Taxonomy" id="252671"/>
    <lineage>
        <taxon>Eukaryota</taxon>
        <taxon>Metazoa</taxon>
        <taxon>Cnidaria</taxon>
        <taxon>Hydrozoa</taxon>
        <taxon>Hydroidolina</taxon>
        <taxon>Leptothecata</taxon>
        <taxon>Obeliida</taxon>
        <taxon>Clytiidae</taxon>
        <taxon>Clytia</taxon>
    </lineage>
</organism>
<evidence type="ECO:0000256" key="4">
    <source>
        <dbReference type="ARBA" id="ARBA00022538"/>
    </source>
</evidence>
<keyword evidence="8" id="KW-0067">ATP-binding</keyword>
<dbReference type="PROSITE" id="PS00211">
    <property type="entry name" value="ABC_TRANSPORTER_1"/>
    <property type="match status" value="1"/>
</dbReference>
<keyword evidence="12" id="KW-0406">Ion transport</keyword>
<dbReference type="GO" id="GO:0005524">
    <property type="term" value="F:ATP binding"/>
    <property type="evidence" value="ECO:0007669"/>
    <property type="project" value="UniProtKB-KW"/>
</dbReference>
<evidence type="ECO:0000256" key="10">
    <source>
        <dbReference type="ARBA" id="ARBA00022958"/>
    </source>
</evidence>
<feature type="domain" description="ABC transporter" evidence="19">
    <location>
        <begin position="465"/>
        <end position="702"/>
    </location>
</feature>
<evidence type="ECO:0000259" key="20">
    <source>
        <dbReference type="PROSITE" id="PS50929"/>
    </source>
</evidence>
<dbReference type="CDD" id="cd18574">
    <property type="entry name" value="ABC_6TM_ABCB8_like"/>
    <property type="match status" value="1"/>
</dbReference>
<evidence type="ECO:0000256" key="3">
    <source>
        <dbReference type="ARBA" id="ARBA00022448"/>
    </source>
</evidence>
<dbReference type="GO" id="GO:0016887">
    <property type="term" value="F:ATP hydrolysis activity"/>
    <property type="evidence" value="ECO:0007669"/>
    <property type="project" value="InterPro"/>
</dbReference>
<proteinExistence type="inferred from homology"/>
<evidence type="ECO:0000256" key="17">
    <source>
        <dbReference type="ARBA" id="ARBA00042968"/>
    </source>
</evidence>
<feature type="transmembrane region" description="Helical" evidence="18">
    <location>
        <begin position="363"/>
        <end position="388"/>
    </location>
</feature>
<accession>A0A7M5UR48</accession>
<evidence type="ECO:0000259" key="19">
    <source>
        <dbReference type="PROSITE" id="PS50893"/>
    </source>
</evidence>
<dbReference type="InterPro" id="IPR039421">
    <property type="entry name" value="Type_1_exporter"/>
</dbReference>
<evidence type="ECO:0000256" key="16">
    <source>
        <dbReference type="ARBA" id="ARBA00041416"/>
    </source>
</evidence>
<evidence type="ECO:0000313" key="22">
    <source>
        <dbReference type="Proteomes" id="UP000594262"/>
    </source>
</evidence>
<keyword evidence="7" id="KW-0999">Mitochondrion inner membrane</keyword>
<name>A0A7M5UR48_9CNID</name>
<sequence length="706" mass="77947">MYLHLLNKAFIHASCLRNALSKVPGGLSLSRNTLIQHESSYIRTQSRTFLQKAFKASQTTAKSSTLNCGNILKNICYSSGFLIFPFSKNLFFQTAQCERFKLSHKTRISSLHNQKQNKKDAKFNWAMLWELMKPDIMWFVFAAVCAFAVALVNVKIPLLLGGLVNSITTLLRHESEIGDVFEELYGPCKKLVISYIIQSSLTFLYITSLSCFGERLAARLRIKLFQNLMEQDVAFFDEHKTGEVINRLTTDIQDFKSSFKQVVSQGLRSVTQAIGGGMTLYALSPKLTYLMLLVLPGIIMVGTGLGSLLRKLSKDAQEQISLAMAIADEAVGNIRTVRAFAMENKEIGWYAKEIQESRFQYEILGAGIGAFQALSNFAINGIILLVLYTGTVLIDRKEMAAGDLMSYLVATQSIQKSLSTISILFGQMVRGMSSGARVFEYMESRPSMRLSGGLRIDKSALKGHIEFKNVLFAYPTRADQVVIEDLSLNIEPGKTVALCGSSGSGKSTIAALIERFYDVQGGEVIIDGLNIKELDPSWVRGELIGYINQEPTLFATTVMENIRYGSPMATDQEVYEAAKCANADEFIKGFPQGYNTVVGERGATVSGGQKQRIAIARALLKNPKILILDEATSALDAESERIVQSALDNLIKGRTVIVIAHRLSTIQNADLIAAISKGKIVEMGSHSQLLEKNGLYADLIRRQTQG</sequence>
<dbReference type="InterPro" id="IPR003439">
    <property type="entry name" value="ABC_transporter-like_ATP-bd"/>
</dbReference>
<feature type="domain" description="ABC transmembrane type-1" evidence="20">
    <location>
        <begin position="140"/>
        <end position="430"/>
    </location>
</feature>
<dbReference type="SUPFAM" id="SSF52540">
    <property type="entry name" value="P-loop containing nucleoside triphosphate hydrolases"/>
    <property type="match status" value="1"/>
</dbReference>
<dbReference type="OrthoDB" id="6500128at2759"/>
<dbReference type="GeneID" id="136810287"/>
<keyword evidence="3" id="KW-0813">Transport</keyword>
<keyword evidence="4" id="KW-0633">Potassium transport</keyword>
<dbReference type="Pfam" id="PF00005">
    <property type="entry name" value="ABC_tran"/>
    <property type="match status" value="1"/>
</dbReference>
<evidence type="ECO:0000313" key="21">
    <source>
        <dbReference type="EnsemblMetazoa" id="CLYHEMP004376.1"/>
    </source>
</evidence>
<evidence type="ECO:0000256" key="18">
    <source>
        <dbReference type="SAM" id="Phobius"/>
    </source>
</evidence>
<dbReference type="Gene3D" id="1.20.1560.10">
    <property type="entry name" value="ABC transporter type 1, transmembrane domain"/>
    <property type="match status" value="1"/>
</dbReference>
<dbReference type="RefSeq" id="XP_066922957.1">
    <property type="nucleotide sequence ID" value="XM_067066856.1"/>
</dbReference>
<dbReference type="PANTHER" id="PTHR43394:SF17">
    <property type="entry name" value="MITOCHONDRIAL POTASSIUM CHANNEL ATP-BINDING SUBUNIT"/>
    <property type="match status" value="1"/>
</dbReference>
<keyword evidence="22" id="KW-1185">Reference proteome</keyword>
<evidence type="ECO:0000256" key="6">
    <source>
        <dbReference type="ARBA" id="ARBA00022741"/>
    </source>
</evidence>
<dbReference type="Proteomes" id="UP000594262">
    <property type="component" value="Unplaced"/>
</dbReference>
<dbReference type="InterPro" id="IPR027417">
    <property type="entry name" value="P-loop_NTPase"/>
</dbReference>
<evidence type="ECO:0000256" key="15">
    <source>
        <dbReference type="ARBA" id="ARBA00040439"/>
    </source>
</evidence>
<dbReference type="Pfam" id="PF00664">
    <property type="entry name" value="ABC_membrane"/>
    <property type="match status" value="1"/>
</dbReference>
<dbReference type="PROSITE" id="PS50929">
    <property type="entry name" value="ABC_TM1F"/>
    <property type="match status" value="1"/>
</dbReference>
<protein>
    <recommendedName>
        <fullName evidence="15">Mitochondrial potassium channel ATP-binding subunit</fullName>
    </recommendedName>
    <alternativeName>
        <fullName evidence="17">ATP-binding cassette sub-family B member 8, mitochondrial</fullName>
    </alternativeName>
    <alternativeName>
        <fullName evidence="16">Mitochondrial sulfonylurea-receptor</fullName>
    </alternativeName>
</protein>
<dbReference type="PANTHER" id="PTHR43394">
    <property type="entry name" value="ATP-DEPENDENT PERMEASE MDL1, MITOCHONDRIAL"/>
    <property type="match status" value="1"/>
</dbReference>
<feature type="transmembrane region" description="Helical" evidence="18">
    <location>
        <begin position="289"/>
        <end position="309"/>
    </location>
</feature>
<comment type="subcellular location">
    <subcellularLocation>
        <location evidence="1">Mitochondrion inner membrane</location>
        <topology evidence="1">Multi-pass membrane protein</topology>
    </subcellularLocation>
</comment>
<evidence type="ECO:0000256" key="13">
    <source>
        <dbReference type="ARBA" id="ARBA00023128"/>
    </source>
</evidence>
<evidence type="ECO:0000256" key="5">
    <source>
        <dbReference type="ARBA" id="ARBA00022692"/>
    </source>
</evidence>